<keyword evidence="7 8" id="KW-0472">Membrane</keyword>
<feature type="transmembrane region" description="Helical" evidence="8">
    <location>
        <begin position="306"/>
        <end position="322"/>
    </location>
</feature>
<feature type="transmembrane region" description="Helical" evidence="8">
    <location>
        <begin position="359"/>
        <end position="380"/>
    </location>
</feature>
<evidence type="ECO:0000256" key="4">
    <source>
        <dbReference type="ARBA" id="ARBA00022679"/>
    </source>
</evidence>
<evidence type="ECO:0000256" key="5">
    <source>
        <dbReference type="ARBA" id="ARBA00022692"/>
    </source>
</evidence>
<accession>A0A401IM17</accession>
<organism evidence="10 11">
    <name type="scientific">Aphanothece sacrum FPU1</name>
    <dbReference type="NCBI Taxonomy" id="1920663"/>
    <lineage>
        <taxon>Bacteria</taxon>
        <taxon>Bacillati</taxon>
        <taxon>Cyanobacteriota</taxon>
        <taxon>Cyanophyceae</taxon>
        <taxon>Oscillatoriophycideae</taxon>
        <taxon>Chroococcales</taxon>
        <taxon>Aphanothecaceae</taxon>
        <taxon>Aphanothece</taxon>
    </lineage>
</organism>
<dbReference type="PANTHER" id="PTHR33908:SF11">
    <property type="entry name" value="MEMBRANE PROTEIN"/>
    <property type="match status" value="1"/>
</dbReference>
<keyword evidence="5 8" id="KW-0812">Transmembrane</keyword>
<dbReference type="AlphaFoldDB" id="A0A401IM17"/>
<keyword evidence="6 8" id="KW-1133">Transmembrane helix</keyword>
<dbReference type="InterPro" id="IPR050297">
    <property type="entry name" value="LipidA_mod_glycosyltrf_83"/>
</dbReference>
<dbReference type="Pfam" id="PF13231">
    <property type="entry name" value="PMT_2"/>
    <property type="match status" value="1"/>
</dbReference>
<feature type="transmembrane region" description="Helical" evidence="8">
    <location>
        <begin position="77"/>
        <end position="110"/>
    </location>
</feature>
<dbReference type="GO" id="GO:0005886">
    <property type="term" value="C:plasma membrane"/>
    <property type="evidence" value="ECO:0007669"/>
    <property type="project" value="UniProtKB-SubCell"/>
</dbReference>
<proteinExistence type="predicted"/>
<gene>
    <name evidence="10" type="ORF">AsFPU1_3713</name>
</gene>
<comment type="caution">
    <text evidence="10">The sequence shown here is derived from an EMBL/GenBank/DDBJ whole genome shotgun (WGS) entry which is preliminary data.</text>
</comment>
<keyword evidence="4 10" id="KW-0808">Transferase</keyword>
<feature type="transmembrane region" description="Helical" evidence="8">
    <location>
        <begin position="12"/>
        <end position="29"/>
    </location>
</feature>
<feature type="domain" description="Glycosyltransferase RgtA/B/C/D-like" evidence="9">
    <location>
        <begin position="79"/>
        <end position="230"/>
    </location>
</feature>
<evidence type="ECO:0000256" key="1">
    <source>
        <dbReference type="ARBA" id="ARBA00004651"/>
    </source>
</evidence>
<dbReference type="PANTHER" id="PTHR33908">
    <property type="entry name" value="MANNOSYLTRANSFERASE YKCB-RELATED"/>
    <property type="match status" value="1"/>
</dbReference>
<keyword evidence="11" id="KW-1185">Reference proteome</keyword>
<dbReference type="InterPro" id="IPR038731">
    <property type="entry name" value="RgtA/B/C-like"/>
</dbReference>
<feature type="transmembrane region" description="Helical" evidence="8">
    <location>
        <begin position="190"/>
        <end position="207"/>
    </location>
</feature>
<evidence type="ECO:0000256" key="6">
    <source>
        <dbReference type="ARBA" id="ARBA00022989"/>
    </source>
</evidence>
<evidence type="ECO:0000259" key="9">
    <source>
        <dbReference type="Pfam" id="PF13231"/>
    </source>
</evidence>
<evidence type="ECO:0000313" key="11">
    <source>
        <dbReference type="Proteomes" id="UP000287247"/>
    </source>
</evidence>
<feature type="transmembrane region" description="Helical" evidence="8">
    <location>
        <begin position="214"/>
        <end position="232"/>
    </location>
</feature>
<dbReference type="OrthoDB" id="974040at2"/>
<dbReference type="EMBL" id="BDQK01000016">
    <property type="protein sequence ID" value="GBF82285.1"/>
    <property type="molecule type" value="Genomic_DNA"/>
</dbReference>
<feature type="transmembrane region" description="Helical" evidence="8">
    <location>
        <begin position="143"/>
        <end position="160"/>
    </location>
</feature>
<dbReference type="GO" id="GO:0016763">
    <property type="term" value="F:pentosyltransferase activity"/>
    <property type="evidence" value="ECO:0007669"/>
    <property type="project" value="TreeGrafter"/>
</dbReference>
<dbReference type="Proteomes" id="UP000287247">
    <property type="component" value="Unassembled WGS sequence"/>
</dbReference>
<evidence type="ECO:0000256" key="7">
    <source>
        <dbReference type="ARBA" id="ARBA00023136"/>
    </source>
</evidence>
<evidence type="ECO:0000313" key="10">
    <source>
        <dbReference type="EMBL" id="GBF82285.1"/>
    </source>
</evidence>
<keyword evidence="2" id="KW-1003">Cell membrane</keyword>
<feature type="transmembrane region" description="Helical" evidence="8">
    <location>
        <begin position="283"/>
        <end position="299"/>
    </location>
</feature>
<dbReference type="GO" id="GO:0009103">
    <property type="term" value="P:lipopolysaccharide biosynthetic process"/>
    <property type="evidence" value="ECO:0007669"/>
    <property type="project" value="UniProtKB-ARBA"/>
</dbReference>
<reference evidence="11" key="1">
    <citation type="submission" date="2017-05" db="EMBL/GenBank/DDBJ databases">
        <title>Physiological properties and genetic analysis related to exopolysaccharide production of fresh-water unicellular cyanobacterium Aphanothece sacrum, Suizenji Nori, that has been cultured as a food source in Japan.</title>
        <authorList>
            <person name="Kanesaki Y."/>
            <person name="Yoshikawa S."/>
            <person name="Ohki K."/>
        </authorList>
    </citation>
    <scope>NUCLEOTIDE SEQUENCE [LARGE SCALE GENOMIC DNA]</scope>
    <source>
        <strain evidence="11">FPU1</strain>
    </source>
</reference>
<evidence type="ECO:0000256" key="2">
    <source>
        <dbReference type="ARBA" id="ARBA00022475"/>
    </source>
</evidence>
<sequence length="517" mass="59779">MGQDQAENGHLKLLIIILIIAALLRLIFLDKVPNGFFPDEASYAYDAYSILHTLRDQYGKFLPFMFKSANDYREGLYIYLLIPFIKILGLNVFGIRVASAFIGTLTVLIVYHLSKECFNKRVGLFSALLLAISPWHIQFSRIGFRAILFPCLFCLSLLVFVKSIKQLKYLPLSSFLFAISIFTYQSARVFVPLFLIGLVIIFYQHLWQNKRYTLISIIVFLCFFVPQLIYYLSPEGMTRANDVMIAPDFLTFSNYYFAHFSPDFMFFKGDPNPRHLPQNRGEIYYFDMVTLTIGLIYLIKEKRKESAIFMLWLLLYPIPAALTSEIHSLRAMIGAPLMAIISGYGITKLIDLFPQKQKIINGIILFVISISLVFFCHRYFIDYPRWRTDAWLSTMGEVITYANNTSAECIIIDSNVYGKHIYILVPFYTKLDPSDYQKLNVDVAINKLDMGRWKVIDLSKDASLNETCLYIVSTQEFSRLRDRGYHAKSVHHFKDINGEELYQLVKVKKIASTEPSM</sequence>
<protein>
    <submittedName>
        <fullName evidence="10">Glycosyl transferase</fullName>
    </submittedName>
</protein>
<name>A0A401IM17_APHSA</name>
<comment type="subcellular location">
    <subcellularLocation>
        <location evidence="1">Cell membrane</location>
        <topology evidence="1">Multi-pass membrane protein</topology>
    </subcellularLocation>
</comment>
<evidence type="ECO:0000256" key="8">
    <source>
        <dbReference type="SAM" id="Phobius"/>
    </source>
</evidence>
<evidence type="ECO:0000256" key="3">
    <source>
        <dbReference type="ARBA" id="ARBA00022676"/>
    </source>
</evidence>
<dbReference type="RefSeq" id="WP_124972697.1">
    <property type="nucleotide sequence ID" value="NZ_BDQK01000016.1"/>
</dbReference>
<keyword evidence="3" id="KW-0328">Glycosyltransferase</keyword>